<gene>
    <name evidence="3" type="ORF">FM042_02590</name>
</gene>
<dbReference type="OrthoDB" id="6399552at2"/>
<feature type="transmembrane region" description="Helical" evidence="2">
    <location>
        <begin position="39"/>
        <end position="61"/>
    </location>
</feature>
<dbReference type="AlphaFoldDB" id="A0A552X415"/>
<organism evidence="3 4">
    <name type="scientific">Aliidiomarina halalkaliphila</name>
    <dbReference type="NCBI Taxonomy" id="2593535"/>
    <lineage>
        <taxon>Bacteria</taxon>
        <taxon>Pseudomonadati</taxon>
        <taxon>Pseudomonadota</taxon>
        <taxon>Gammaproteobacteria</taxon>
        <taxon>Alteromonadales</taxon>
        <taxon>Idiomarinaceae</taxon>
        <taxon>Aliidiomarina</taxon>
    </lineage>
</organism>
<reference evidence="3 4" key="1">
    <citation type="submission" date="2019-07" db="EMBL/GenBank/DDBJ databases">
        <authorList>
            <person name="Yang M."/>
            <person name="Zhao D."/>
            <person name="Xiang H."/>
        </authorList>
    </citation>
    <scope>NUCLEOTIDE SEQUENCE [LARGE SCALE GENOMIC DNA]</scope>
    <source>
        <strain evidence="3 4">IM1326</strain>
    </source>
</reference>
<feature type="compositionally biased region" description="Basic and acidic residues" evidence="1">
    <location>
        <begin position="284"/>
        <end position="296"/>
    </location>
</feature>
<evidence type="ECO:0000313" key="3">
    <source>
        <dbReference type="EMBL" id="TRW49764.1"/>
    </source>
</evidence>
<protein>
    <recommendedName>
        <fullName evidence="5">DUF975 domain-containing protein</fullName>
    </recommendedName>
</protein>
<feature type="transmembrane region" description="Helical" evidence="2">
    <location>
        <begin position="73"/>
        <end position="97"/>
    </location>
</feature>
<keyword evidence="2" id="KW-0812">Transmembrane</keyword>
<comment type="caution">
    <text evidence="3">The sequence shown here is derived from an EMBL/GenBank/DDBJ whole genome shotgun (WGS) entry which is preliminary data.</text>
</comment>
<keyword evidence="2" id="KW-0472">Membrane</keyword>
<feature type="compositionally biased region" description="Acidic residues" evidence="1">
    <location>
        <begin position="273"/>
        <end position="283"/>
    </location>
</feature>
<sequence>MQEKLRGSYQHASTFAGKLDINRIIKTAYEHVKSRRGPFLGAMGWTVLLLFVAMIFVAILAEVIGVDVNEGVGQILSVAIQTLILAPCVAGLYWVSLKTTLHIKSNREDFFLFFQNPWRIIGTAIITALVSQLGLLFGMAVGIIWMMFAQILFTFAIPMAALYQAKPFAAVLGSAQIIWKNIGAFFIFHFVMFVLYLLIAVAATILVAFATAGGAGVYAAVVGGLVLTYVLFTRVIPLYFFTIAESYRILFAVSTDEDDTSNSTFTNNPVVDPEPDQSSDADDSLSRPNRDDDFRA</sequence>
<feature type="transmembrane region" description="Helical" evidence="2">
    <location>
        <begin position="184"/>
        <end position="209"/>
    </location>
</feature>
<evidence type="ECO:0008006" key="5">
    <source>
        <dbReference type="Google" id="ProtNLM"/>
    </source>
</evidence>
<keyword evidence="4" id="KW-1185">Reference proteome</keyword>
<evidence type="ECO:0000256" key="2">
    <source>
        <dbReference type="SAM" id="Phobius"/>
    </source>
</evidence>
<dbReference type="Proteomes" id="UP000320359">
    <property type="component" value="Unassembled WGS sequence"/>
</dbReference>
<feature type="transmembrane region" description="Helical" evidence="2">
    <location>
        <begin position="143"/>
        <end position="163"/>
    </location>
</feature>
<feature type="region of interest" description="Disordered" evidence="1">
    <location>
        <begin position="258"/>
        <end position="296"/>
    </location>
</feature>
<evidence type="ECO:0000256" key="1">
    <source>
        <dbReference type="SAM" id="MobiDB-lite"/>
    </source>
</evidence>
<evidence type="ECO:0000313" key="4">
    <source>
        <dbReference type="Proteomes" id="UP000320359"/>
    </source>
</evidence>
<feature type="transmembrane region" description="Helical" evidence="2">
    <location>
        <begin position="118"/>
        <end position="137"/>
    </location>
</feature>
<dbReference type="RefSeq" id="WP_143234185.1">
    <property type="nucleotide sequence ID" value="NZ_VJWL01000001.1"/>
</dbReference>
<keyword evidence="2" id="KW-1133">Transmembrane helix</keyword>
<dbReference type="EMBL" id="VJWL01000001">
    <property type="protein sequence ID" value="TRW49764.1"/>
    <property type="molecule type" value="Genomic_DNA"/>
</dbReference>
<accession>A0A552X415</accession>
<name>A0A552X415_9GAMM</name>
<proteinExistence type="predicted"/>
<feature type="transmembrane region" description="Helical" evidence="2">
    <location>
        <begin position="215"/>
        <end position="241"/>
    </location>
</feature>